<comment type="caution">
    <text evidence="7">The sequence shown here is derived from an EMBL/GenBank/DDBJ whole genome shotgun (WGS) entry which is preliminary data.</text>
</comment>
<dbReference type="InterPro" id="IPR047110">
    <property type="entry name" value="GABD/Sad-like"/>
</dbReference>
<dbReference type="InterPro" id="IPR016162">
    <property type="entry name" value="Ald_DH_N"/>
</dbReference>
<evidence type="ECO:0000256" key="3">
    <source>
        <dbReference type="ARBA" id="ARBA00023002"/>
    </source>
</evidence>
<sequence length="455" mass="50240">MKMATHITTTNPYNNTSLETYTYYSSEAIDNILNSANNTFKTWKKASLSKKTELLKHVADNLSKNKEKYSKLMTLEMGKPITESIAEIEKCMYLCDFYAENAAILLSDEIIETDAKESFISYDPLGCILGIMPWNFPFWQAFRFAIPTLTAGNTVVMKHASNVTGCALAIQQVFEDAGYPKGCFSTLIANHNTVETIIENDIIKAVSLTGSEKAGREIAKIAGAQLKPTLLELGGNNACVILNDANLDAHLSTIVKARMQNTGQSCIAAKRFIVEAGIYNEFLNKFTEAVATLNFGDPLLEDTKIGTLAREDLADTLEEQIKASVTKGAKVHYGNTRNKAYYQPTILTNVTQDMPVFTEETFGPVAAIIKVSNKEEAYKLVSNTKFGLGTMIFTEAVEDARQQIINIEDGAFFINDMVKSDPRLPFGGTKNSGYGRELSREGILAFTNKKTVYVK</sequence>
<evidence type="ECO:0000313" key="8">
    <source>
        <dbReference type="EMBL" id="GAL89516.1"/>
    </source>
</evidence>
<dbReference type="PANTHER" id="PTHR43217">
    <property type="entry name" value="SUCCINATE SEMIALDEHYDE DEHYDROGENASE [NAD(P)+] SAD"/>
    <property type="match status" value="1"/>
</dbReference>
<keyword evidence="2" id="KW-0521">NADP</keyword>
<protein>
    <submittedName>
        <fullName evidence="7">Succinate-semialdehyde dehydrogenase</fullName>
        <ecNumber evidence="7">1.2.1.16</ecNumber>
        <ecNumber evidence="7">1.2.1.24</ecNumber>
    </submittedName>
</protein>
<keyword evidence="3 5" id="KW-0560">Oxidoreductase</keyword>
<name>A0A090W5V7_9FLAO</name>
<dbReference type="CDD" id="cd07100">
    <property type="entry name" value="ALDH_SSADH1_GabD1"/>
    <property type="match status" value="1"/>
</dbReference>
<dbReference type="Gene3D" id="3.40.309.10">
    <property type="entry name" value="Aldehyde Dehydrogenase, Chain A, domain 2"/>
    <property type="match status" value="1"/>
</dbReference>
<evidence type="ECO:0000313" key="9">
    <source>
        <dbReference type="Proteomes" id="UP000029646"/>
    </source>
</evidence>
<dbReference type="EC" id="1.2.1.24" evidence="7"/>
<evidence type="ECO:0000256" key="4">
    <source>
        <dbReference type="PROSITE-ProRule" id="PRU10007"/>
    </source>
</evidence>
<dbReference type="SUPFAM" id="SSF53720">
    <property type="entry name" value="ALDH-like"/>
    <property type="match status" value="1"/>
</dbReference>
<dbReference type="Pfam" id="PF00171">
    <property type="entry name" value="Aldedh"/>
    <property type="match status" value="1"/>
</dbReference>
<dbReference type="Proteomes" id="UP000030184">
    <property type="component" value="Unassembled WGS sequence"/>
</dbReference>
<dbReference type="Proteomes" id="UP000029646">
    <property type="component" value="Unassembled WGS sequence"/>
</dbReference>
<dbReference type="EMBL" id="BBNS01000023">
    <property type="protein sequence ID" value="GAL72326.1"/>
    <property type="molecule type" value="Genomic_DNA"/>
</dbReference>
<reference evidence="10" key="1">
    <citation type="journal article" date="2014" name="Genome Announc.">
        <title>Draft Genome Sequence of Marine Flavobacterium Jejuia pallidilutea Strain 11shimoA1 and Pigmentation Mutants.</title>
        <authorList>
            <person name="Takatani N."/>
            <person name="Nakanishi M."/>
            <person name="Meirelles P."/>
            <person name="Mino S."/>
            <person name="Suda W."/>
            <person name="Oshima K."/>
            <person name="Hattori M."/>
            <person name="Ohkuma M."/>
            <person name="Hosokawa M."/>
            <person name="Miyashita K."/>
            <person name="Thompson F.L."/>
            <person name="Niwa A."/>
            <person name="Sawabe T."/>
            <person name="Sawabe T."/>
        </authorList>
    </citation>
    <scope>NUCLEOTIDE SEQUENCE [LARGE SCALE GENOMIC DNA]</scope>
    <source>
        <strain evidence="10">JCM 19538</strain>
    </source>
</reference>
<organism evidence="7 9">
    <name type="scientific">Jejuia pallidilutea</name>
    <dbReference type="NCBI Taxonomy" id="504487"/>
    <lineage>
        <taxon>Bacteria</taxon>
        <taxon>Pseudomonadati</taxon>
        <taxon>Bacteroidota</taxon>
        <taxon>Flavobacteriia</taxon>
        <taxon>Flavobacteriales</taxon>
        <taxon>Flavobacteriaceae</taxon>
        <taxon>Jejuia</taxon>
    </lineage>
</organism>
<comment type="similarity">
    <text evidence="1 5">Belongs to the aldehyde dehydrogenase family.</text>
</comment>
<evidence type="ECO:0000256" key="2">
    <source>
        <dbReference type="ARBA" id="ARBA00022857"/>
    </source>
</evidence>
<dbReference type="GO" id="GO:0004777">
    <property type="term" value="F:succinate-semialdehyde dehydrogenase (NAD+) activity"/>
    <property type="evidence" value="ECO:0007669"/>
    <property type="project" value="UniProtKB-EC"/>
</dbReference>
<dbReference type="EC" id="1.2.1.16" evidence="7"/>
<dbReference type="Gene3D" id="3.40.605.10">
    <property type="entry name" value="Aldehyde Dehydrogenase, Chain A, domain 1"/>
    <property type="match status" value="1"/>
</dbReference>
<dbReference type="FunFam" id="3.40.605.10:FF:000012">
    <property type="entry name" value="NAD-dependent succinate-semialdehyde dehydrogenase"/>
    <property type="match status" value="1"/>
</dbReference>
<dbReference type="AlphaFoldDB" id="A0A090W5V7"/>
<dbReference type="InterPro" id="IPR015590">
    <property type="entry name" value="Aldehyde_DH_dom"/>
</dbReference>
<dbReference type="InterPro" id="IPR029510">
    <property type="entry name" value="Ald_DH_CS_GLU"/>
</dbReference>
<feature type="active site" evidence="4">
    <location>
        <position position="232"/>
    </location>
</feature>
<keyword evidence="10" id="KW-1185">Reference proteome</keyword>
<evidence type="ECO:0000313" key="10">
    <source>
        <dbReference type="Proteomes" id="UP000030184"/>
    </source>
</evidence>
<evidence type="ECO:0000259" key="6">
    <source>
        <dbReference type="Pfam" id="PF00171"/>
    </source>
</evidence>
<feature type="domain" description="Aldehyde dehydrogenase" evidence="6">
    <location>
        <begin position="6"/>
        <end position="452"/>
    </location>
</feature>
<dbReference type="PANTHER" id="PTHR43217:SF1">
    <property type="entry name" value="SUCCINATE SEMIALDEHYDE DEHYDROGENASE [NAD(P)+] SAD"/>
    <property type="match status" value="1"/>
</dbReference>
<dbReference type="InterPro" id="IPR016161">
    <property type="entry name" value="Ald_DH/histidinol_DH"/>
</dbReference>
<dbReference type="PROSITE" id="PS00687">
    <property type="entry name" value="ALDEHYDE_DEHYDR_GLU"/>
    <property type="match status" value="1"/>
</dbReference>
<evidence type="ECO:0000256" key="1">
    <source>
        <dbReference type="ARBA" id="ARBA00009986"/>
    </source>
</evidence>
<dbReference type="InterPro" id="IPR016163">
    <property type="entry name" value="Ald_DH_C"/>
</dbReference>
<gene>
    <name evidence="7" type="ORF">JCM19302_3604</name>
    <name evidence="8" type="ORF">JCM19538_1753</name>
</gene>
<accession>A0A090W5V7</accession>
<dbReference type="EMBL" id="BBNY01000010">
    <property type="protein sequence ID" value="GAL89516.1"/>
    <property type="molecule type" value="Genomic_DNA"/>
</dbReference>
<evidence type="ECO:0000256" key="5">
    <source>
        <dbReference type="RuleBase" id="RU003345"/>
    </source>
</evidence>
<dbReference type="GO" id="GO:0004030">
    <property type="term" value="F:aldehyde dehydrogenase [NAD(P)+] activity"/>
    <property type="evidence" value="ECO:0007669"/>
    <property type="project" value="InterPro"/>
</dbReference>
<evidence type="ECO:0000313" key="7">
    <source>
        <dbReference type="EMBL" id="GAL72326.1"/>
    </source>
</evidence>
<dbReference type="InterPro" id="IPR044148">
    <property type="entry name" value="ALDH_GabD1-like"/>
</dbReference>
<proteinExistence type="inferred from homology"/>